<evidence type="ECO:0000313" key="2">
    <source>
        <dbReference type="EMBL" id="PLR33333.1"/>
    </source>
</evidence>
<sequence>MPTLNLYGQQLGREITDWVKKSPPEKVTLHGHYCIVCPLSVDHAEDLYHEWQSIDDDRDWTYLSDSKPTTKEQCYQYLRELSADKEKLYFSVKDKETGSVHGFFCINKIDLHNGSFAISEINWAPPMKRTRLSTESLFLIINYFMETLKYRRCEWRTNCLNTPAISSAERIGFKQEGVLREKKVTKGHSEDIALFSITAIDWMETAEVLKAWLRKENFDERGRQIKKISDFRTQ</sequence>
<name>A0A2N5DZR1_9GAMM</name>
<dbReference type="RefSeq" id="WP_101817601.1">
    <property type="nucleotide sequence ID" value="NZ_PJZF01000017.1"/>
</dbReference>
<accession>A0A2N5DZR1</accession>
<dbReference type="PANTHER" id="PTHR43441:SF2">
    <property type="entry name" value="FAMILY ACETYLTRANSFERASE, PUTATIVE (AFU_ORTHOLOGUE AFUA_7G00850)-RELATED"/>
    <property type="match status" value="1"/>
</dbReference>
<feature type="domain" description="N-acetyltransferase" evidence="1">
    <location>
        <begin position="38"/>
        <end position="174"/>
    </location>
</feature>
<dbReference type="InterPro" id="IPR051908">
    <property type="entry name" value="Ribosomal_N-acetyltransferase"/>
</dbReference>
<comment type="caution">
    <text evidence="2">The sequence shown here is derived from an EMBL/GenBank/DDBJ whole genome shotgun (WGS) entry which is preliminary data.</text>
</comment>
<dbReference type="Pfam" id="PF13302">
    <property type="entry name" value="Acetyltransf_3"/>
    <property type="match status" value="1"/>
</dbReference>
<organism evidence="2 3">
    <name type="scientific">Chimaeribacter californicus</name>
    <dbReference type="NCBI Taxonomy" id="2060067"/>
    <lineage>
        <taxon>Bacteria</taxon>
        <taxon>Pseudomonadati</taxon>
        <taxon>Pseudomonadota</taxon>
        <taxon>Gammaproteobacteria</taxon>
        <taxon>Enterobacterales</taxon>
        <taxon>Yersiniaceae</taxon>
        <taxon>Chimaeribacter</taxon>
    </lineage>
</organism>
<dbReference type="PANTHER" id="PTHR43441">
    <property type="entry name" value="RIBOSOMAL-PROTEIN-SERINE ACETYLTRANSFERASE"/>
    <property type="match status" value="1"/>
</dbReference>
<dbReference type="Proteomes" id="UP000234240">
    <property type="component" value="Unassembled WGS sequence"/>
</dbReference>
<dbReference type="GO" id="GO:0008999">
    <property type="term" value="F:protein-N-terminal-alanine acetyltransferase activity"/>
    <property type="evidence" value="ECO:0007669"/>
    <property type="project" value="TreeGrafter"/>
</dbReference>
<dbReference type="Gene3D" id="3.40.630.30">
    <property type="match status" value="1"/>
</dbReference>
<dbReference type="EMBL" id="PJZF01000017">
    <property type="protein sequence ID" value="PLR33333.1"/>
    <property type="molecule type" value="Genomic_DNA"/>
</dbReference>
<keyword evidence="3" id="KW-1185">Reference proteome</keyword>
<dbReference type="InterPro" id="IPR016181">
    <property type="entry name" value="Acyl_CoA_acyltransferase"/>
</dbReference>
<dbReference type="OrthoDB" id="5295305at2"/>
<protein>
    <submittedName>
        <fullName evidence="2">N-acetyltransferase</fullName>
    </submittedName>
</protein>
<gene>
    <name evidence="2" type="ORF">CYR55_17270</name>
</gene>
<dbReference type="AlphaFoldDB" id="A0A2N5DZR1"/>
<evidence type="ECO:0000259" key="1">
    <source>
        <dbReference type="Pfam" id="PF13302"/>
    </source>
</evidence>
<dbReference type="SUPFAM" id="SSF55729">
    <property type="entry name" value="Acyl-CoA N-acyltransferases (Nat)"/>
    <property type="match status" value="1"/>
</dbReference>
<dbReference type="GO" id="GO:1990189">
    <property type="term" value="F:protein N-terminal-serine acetyltransferase activity"/>
    <property type="evidence" value="ECO:0007669"/>
    <property type="project" value="TreeGrafter"/>
</dbReference>
<dbReference type="InterPro" id="IPR000182">
    <property type="entry name" value="GNAT_dom"/>
</dbReference>
<evidence type="ECO:0000313" key="3">
    <source>
        <dbReference type="Proteomes" id="UP000234240"/>
    </source>
</evidence>
<proteinExistence type="predicted"/>
<reference evidence="2 3" key="1">
    <citation type="submission" date="2017-12" db="EMBL/GenBank/DDBJ databases">
        <title>Characterization of six clinical isolates of Enterochimera gen. nov., a novel genus of the Yersiniaciae family and the three species Enterochimera arupensis sp. nov., Enterochimera coloradensis sp. nov, and Enterochimera californica sp. nov.</title>
        <authorList>
            <person name="Rossi A."/>
            <person name="Fisher M."/>
        </authorList>
    </citation>
    <scope>NUCLEOTIDE SEQUENCE [LARGE SCALE GENOMIC DNA]</scope>
    <source>
        <strain evidence="3">2015-Iso6</strain>
    </source>
</reference>
<keyword evidence="2" id="KW-0808">Transferase</keyword>